<sequence length="281" mass="30476">MRHFTMPGMPGRRALTVLSATALTLLLAACIFAPGKFTSQLDLRKDRSFAFRYTGEILMVPLMEASKKQAFEPETCYAEDSFEERKCTNEEIAQQKQEWEKSREESKQKDAQAAQMLLGGIDPSNPESGKAIAEKLRRQAGWNKVEYIGKGKFDVDFAIEARLDHDFTFPTFEGMPMTNAFVQLSLRQDGTVRIDAPGFGPANSPGAMAGMMSGMAKGASGGDDDAATQADGTFAIRTDAQILANNTDEGPKVAAGGTQTLTWQVNPRTPAAPTALLKLAP</sequence>
<proteinExistence type="predicted"/>
<name>A0A1U6IKI7_9SPHN</name>
<evidence type="ECO:0000256" key="1">
    <source>
        <dbReference type="SAM" id="Coils"/>
    </source>
</evidence>
<dbReference type="RefSeq" id="WP_245829387.1">
    <property type="nucleotide sequence ID" value="NZ_FVZE01000008.1"/>
</dbReference>
<dbReference type="AlphaFoldDB" id="A0A1U6IKI7"/>
<accession>A0A1U6IKI7</accession>
<keyword evidence="1" id="KW-0175">Coiled coil</keyword>
<feature type="coiled-coil region" evidence="1">
    <location>
        <begin position="78"/>
        <end position="109"/>
    </location>
</feature>
<evidence type="ECO:0000313" key="3">
    <source>
        <dbReference type="Proteomes" id="UP000190989"/>
    </source>
</evidence>
<protein>
    <submittedName>
        <fullName evidence="2">Uncharacterized protein</fullName>
    </submittedName>
</protein>
<organism evidence="2 3">
    <name type="scientific">Novosphingobium mathurense</name>
    <dbReference type="NCBI Taxonomy" id="428990"/>
    <lineage>
        <taxon>Bacteria</taxon>
        <taxon>Pseudomonadati</taxon>
        <taxon>Pseudomonadota</taxon>
        <taxon>Alphaproteobacteria</taxon>
        <taxon>Sphingomonadales</taxon>
        <taxon>Sphingomonadaceae</taxon>
        <taxon>Novosphingobium</taxon>
    </lineage>
</organism>
<dbReference type="PROSITE" id="PS51257">
    <property type="entry name" value="PROKAR_LIPOPROTEIN"/>
    <property type="match status" value="1"/>
</dbReference>
<evidence type="ECO:0000313" key="2">
    <source>
        <dbReference type="EMBL" id="SLK08528.1"/>
    </source>
</evidence>
<gene>
    <name evidence="2" type="ORF">SAMN06295987_10849</name>
</gene>
<reference evidence="3" key="1">
    <citation type="submission" date="2017-02" db="EMBL/GenBank/DDBJ databases">
        <authorList>
            <person name="Varghese N."/>
            <person name="Submissions S."/>
        </authorList>
    </citation>
    <scope>NUCLEOTIDE SEQUENCE [LARGE SCALE GENOMIC DNA]</scope>
    <source>
        <strain evidence="3">SM117</strain>
    </source>
</reference>
<keyword evidence="3" id="KW-1185">Reference proteome</keyword>
<dbReference type="EMBL" id="FVZE01000008">
    <property type="protein sequence ID" value="SLK08528.1"/>
    <property type="molecule type" value="Genomic_DNA"/>
</dbReference>
<dbReference type="Proteomes" id="UP000190989">
    <property type="component" value="Unassembled WGS sequence"/>
</dbReference>